<dbReference type="EMBL" id="BMKB01000003">
    <property type="protein sequence ID" value="GGA51869.1"/>
    <property type="molecule type" value="Genomic_DNA"/>
</dbReference>
<keyword evidence="1" id="KW-0812">Transmembrane</keyword>
<feature type="transmembrane region" description="Helical" evidence="1">
    <location>
        <begin position="6"/>
        <end position="24"/>
    </location>
</feature>
<keyword evidence="3" id="KW-1185">Reference proteome</keyword>
<protein>
    <submittedName>
        <fullName evidence="2">Uncharacterized protein</fullName>
    </submittedName>
</protein>
<gene>
    <name evidence="2" type="ORF">GCM10011499_22390</name>
</gene>
<name>A0A916VYC2_9HYPH</name>
<sequence>MTAFTIYALYGAPLVILAMAYIAMRIYGYGDKKNGQHHPAE</sequence>
<dbReference type="RefSeq" id="WP_280516117.1">
    <property type="nucleotide sequence ID" value="NZ_BMKB01000003.1"/>
</dbReference>
<accession>A0A916VYC2</accession>
<organism evidence="2 3">
    <name type="scientific">Pelagibacterium lentulum</name>
    <dbReference type="NCBI Taxonomy" id="2029865"/>
    <lineage>
        <taxon>Bacteria</taxon>
        <taxon>Pseudomonadati</taxon>
        <taxon>Pseudomonadota</taxon>
        <taxon>Alphaproteobacteria</taxon>
        <taxon>Hyphomicrobiales</taxon>
        <taxon>Devosiaceae</taxon>
        <taxon>Pelagibacterium</taxon>
    </lineage>
</organism>
<evidence type="ECO:0000313" key="2">
    <source>
        <dbReference type="EMBL" id="GGA51869.1"/>
    </source>
</evidence>
<keyword evidence="1" id="KW-1133">Transmembrane helix</keyword>
<keyword evidence="1" id="KW-0472">Membrane</keyword>
<evidence type="ECO:0000256" key="1">
    <source>
        <dbReference type="SAM" id="Phobius"/>
    </source>
</evidence>
<reference evidence="2 3" key="1">
    <citation type="journal article" date="2014" name="Int. J. Syst. Evol. Microbiol.">
        <title>Complete genome sequence of Corynebacterium casei LMG S-19264T (=DSM 44701T), isolated from a smear-ripened cheese.</title>
        <authorList>
            <consortium name="US DOE Joint Genome Institute (JGI-PGF)"/>
            <person name="Walter F."/>
            <person name="Albersmeier A."/>
            <person name="Kalinowski J."/>
            <person name="Ruckert C."/>
        </authorList>
    </citation>
    <scope>NUCLEOTIDE SEQUENCE [LARGE SCALE GENOMIC DNA]</scope>
    <source>
        <strain evidence="2 3">CGMCC 1.15896</strain>
    </source>
</reference>
<dbReference type="Proteomes" id="UP000596977">
    <property type="component" value="Unassembled WGS sequence"/>
</dbReference>
<proteinExistence type="predicted"/>
<dbReference type="AlphaFoldDB" id="A0A916VYC2"/>
<evidence type="ECO:0000313" key="3">
    <source>
        <dbReference type="Proteomes" id="UP000596977"/>
    </source>
</evidence>
<comment type="caution">
    <text evidence="2">The sequence shown here is derived from an EMBL/GenBank/DDBJ whole genome shotgun (WGS) entry which is preliminary data.</text>
</comment>